<proteinExistence type="predicted"/>
<dbReference type="Proteomes" id="UP001152484">
    <property type="component" value="Unassembled WGS sequence"/>
</dbReference>
<dbReference type="Pfam" id="PF08284">
    <property type="entry name" value="RVP_2"/>
    <property type="match status" value="1"/>
</dbReference>
<name>A0A9P0Z0E5_CUSEU</name>
<dbReference type="Gene3D" id="2.40.70.10">
    <property type="entry name" value="Acid Proteases"/>
    <property type="match status" value="1"/>
</dbReference>
<protein>
    <recommendedName>
        <fullName evidence="3">Ty3-gypsy retrotransposon protein</fullName>
    </recommendedName>
</protein>
<sequence>MRNYKMIPVENLEGEADSEVESLESGRDKTTPLELKTMQFSLSDEKDITPVKIFKVKGKLEWHEGENTVNVLIDGGATHNFMSLSLVEKWRLPYNPFQGNRVQLGNGECIQICGRCAGVDLNVQGIGIHQTYYLLELGSTDLVLGMDWLTSLGDTEINFQSQTFKWEVQGQKLILQGDDSSSEQDVEGGSVQHACHGEAAPWSSQNLQESKFWIKFSGLCGTML</sequence>
<accession>A0A9P0Z0E5</accession>
<comment type="caution">
    <text evidence="1">The sequence shown here is derived from an EMBL/GenBank/DDBJ whole genome shotgun (WGS) entry which is preliminary data.</text>
</comment>
<dbReference type="AlphaFoldDB" id="A0A9P0Z0E5"/>
<organism evidence="1 2">
    <name type="scientific">Cuscuta europaea</name>
    <name type="common">European dodder</name>
    <dbReference type="NCBI Taxonomy" id="41803"/>
    <lineage>
        <taxon>Eukaryota</taxon>
        <taxon>Viridiplantae</taxon>
        <taxon>Streptophyta</taxon>
        <taxon>Embryophyta</taxon>
        <taxon>Tracheophyta</taxon>
        <taxon>Spermatophyta</taxon>
        <taxon>Magnoliopsida</taxon>
        <taxon>eudicotyledons</taxon>
        <taxon>Gunneridae</taxon>
        <taxon>Pentapetalae</taxon>
        <taxon>asterids</taxon>
        <taxon>lamiids</taxon>
        <taxon>Solanales</taxon>
        <taxon>Convolvulaceae</taxon>
        <taxon>Cuscuteae</taxon>
        <taxon>Cuscuta</taxon>
        <taxon>Cuscuta subgen. Cuscuta</taxon>
    </lineage>
</organism>
<reference evidence="1" key="1">
    <citation type="submission" date="2022-07" db="EMBL/GenBank/DDBJ databases">
        <authorList>
            <person name="Macas J."/>
            <person name="Novak P."/>
            <person name="Neumann P."/>
        </authorList>
    </citation>
    <scope>NUCLEOTIDE SEQUENCE</scope>
</reference>
<dbReference type="InterPro" id="IPR021109">
    <property type="entry name" value="Peptidase_aspartic_dom_sf"/>
</dbReference>
<dbReference type="SUPFAM" id="SSF50630">
    <property type="entry name" value="Acid proteases"/>
    <property type="match status" value="1"/>
</dbReference>
<gene>
    <name evidence="1" type="ORF">CEURO_LOCUS8162</name>
</gene>
<evidence type="ECO:0000313" key="2">
    <source>
        <dbReference type="Proteomes" id="UP001152484"/>
    </source>
</evidence>
<dbReference type="CDD" id="cd00303">
    <property type="entry name" value="retropepsin_like"/>
    <property type="match status" value="1"/>
</dbReference>
<keyword evidence="2" id="KW-1185">Reference proteome</keyword>
<evidence type="ECO:0008006" key="3">
    <source>
        <dbReference type="Google" id="ProtNLM"/>
    </source>
</evidence>
<dbReference type="OrthoDB" id="15425at2759"/>
<dbReference type="EMBL" id="CAMAPE010000015">
    <property type="protein sequence ID" value="CAH9082206.1"/>
    <property type="molecule type" value="Genomic_DNA"/>
</dbReference>
<evidence type="ECO:0000313" key="1">
    <source>
        <dbReference type="EMBL" id="CAH9082206.1"/>
    </source>
</evidence>